<proteinExistence type="predicted"/>
<evidence type="ECO:0000313" key="3">
    <source>
        <dbReference type="Proteomes" id="UP001642484"/>
    </source>
</evidence>
<feature type="transmembrane region" description="Helical" evidence="1">
    <location>
        <begin position="151"/>
        <end position="169"/>
    </location>
</feature>
<comment type="caution">
    <text evidence="2">The sequence shown here is derived from an EMBL/GenBank/DDBJ whole genome shotgun (WGS) entry which is preliminary data.</text>
</comment>
<keyword evidence="1" id="KW-0472">Membrane</keyword>
<gene>
    <name evidence="2" type="ORF">CCMP2556_LOCUS39450</name>
</gene>
<evidence type="ECO:0000256" key="1">
    <source>
        <dbReference type="SAM" id="Phobius"/>
    </source>
</evidence>
<protein>
    <recommendedName>
        <fullName evidence="4">HTTM domain-containing protein</fullName>
    </recommendedName>
</protein>
<accession>A0ABP0PWB0</accession>
<organism evidence="2 3">
    <name type="scientific">Durusdinium trenchii</name>
    <dbReference type="NCBI Taxonomy" id="1381693"/>
    <lineage>
        <taxon>Eukaryota</taxon>
        <taxon>Sar</taxon>
        <taxon>Alveolata</taxon>
        <taxon>Dinophyceae</taxon>
        <taxon>Suessiales</taxon>
        <taxon>Symbiodiniaceae</taxon>
        <taxon>Durusdinium</taxon>
    </lineage>
</organism>
<keyword evidence="1" id="KW-0812">Transmembrane</keyword>
<feature type="transmembrane region" description="Helical" evidence="1">
    <location>
        <begin position="274"/>
        <end position="294"/>
    </location>
</feature>
<evidence type="ECO:0000313" key="2">
    <source>
        <dbReference type="EMBL" id="CAK9080322.1"/>
    </source>
</evidence>
<name>A0ABP0PWB0_9DINO</name>
<evidence type="ECO:0008006" key="4">
    <source>
        <dbReference type="Google" id="ProtNLM"/>
    </source>
</evidence>
<dbReference type="Proteomes" id="UP001642484">
    <property type="component" value="Unassembled WGS sequence"/>
</dbReference>
<reference evidence="2 3" key="1">
    <citation type="submission" date="2024-02" db="EMBL/GenBank/DDBJ databases">
        <authorList>
            <person name="Chen Y."/>
            <person name="Shah S."/>
            <person name="Dougan E. K."/>
            <person name="Thang M."/>
            <person name="Chan C."/>
        </authorList>
    </citation>
    <scope>NUCLEOTIDE SEQUENCE [LARGE SCALE GENOMIC DNA]</scope>
</reference>
<feature type="transmembrane region" description="Helical" evidence="1">
    <location>
        <begin position="124"/>
        <end position="145"/>
    </location>
</feature>
<sequence>MVLPGLLETLGRSEKSSERRKSEWSSAQEYIVEKMGAENLRITQLRLVTALLWTLIACCTIYRRFDLPQLRWVLMLHHLMAAVGVDEAILMSFAASEPFALRLLRPGAPVTPWIPRLLPRKQTVLGAGVYAGWVLLAAVQLITYRVADQDVLLFTGIFLLACIFDRGLFHSTRPSDILKFLVSSLLRPDSTYMLLACLYFWSGFYKVRGFFHGFVFQYQFLNFSGVSWLFRRCYLTQDYRPRPFSRLFGQFGAWLETFAGLGMMLSALPHPGVVFVVLALAMHVFIFFFGMGPFRWNVMTCYMLLCSTKLRMESAGMPGGEAWTLPSVCCALYVGFFGWVIPGIGCLDPEALGRYFGGYRMATFHFAGNEMYHALLVCKDYLTSLEPSGPAGSVRKLLLERRQDYLRLSEDLDLFTALLYSDGLDVEGALRRGFRRPSGLEDFEDFDRKYMFVPITWLNCRGPLLNTKWDESLPITESFVDLVGEALGFESRMPRGAILVFVAHPMVWMGGQRKLLELFDLTDSKWCEHRWREEVDLPWTQVTEELEDKKKPLL</sequence>
<keyword evidence="1" id="KW-1133">Transmembrane helix</keyword>
<dbReference type="EMBL" id="CAXAMN010023729">
    <property type="protein sequence ID" value="CAK9080322.1"/>
    <property type="molecule type" value="Genomic_DNA"/>
</dbReference>
<feature type="transmembrane region" description="Helical" evidence="1">
    <location>
        <begin position="210"/>
        <end position="230"/>
    </location>
</feature>
<feature type="transmembrane region" description="Helical" evidence="1">
    <location>
        <begin position="251"/>
        <end position="268"/>
    </location>
</feature>
<keyword evidence="3" id="KW-1185">Reference proteome</keyword>